<feature type="transmembrane region" description="Helical" evidence="1">
    <location>
        <begin position="48"/>
        <end position="68"/>
    </location>
</feature>
<dbReference type="AlphaFoldDB" id="A0A9P7J6S8"/>
<comment type="caution">
    <text evidence="2">The sequence shown here is derived from an EMBL/GenBank/DDBJ whole genome shotgun (WGS) entry which is preliminary data.</text>
</comment>
<reference evidence="2" key="1">
    <citation type="journal article" date="2020" name="New Phytol.">
        <title>Comparative genomics reveals dynamic genome evolution in host specialist ectomycorrhizal fungi.</title>
        <authorList>
            <person name="Lofgren L.A."/>
            <person name="Nguyen N.H."/>
            <person name="Vilgalys R."/>
            <person name="Ruytinx J."/>
            <person name="Liao H.L."/>
            <person name="Branco S."/>
            <person name="Kuo A."/>
            <person name="LaButti K."/>
            <person name="Lipzen A."/>
            <person name="Andreopoulos W."/>
            <person name="Pangilinan J."/>
            <person name="Riley R."/>
            <person name="Hundley H."/>
            <person name="Na H."/>
            <person name="Barry K."/>
            <person name="Grigoriev I.V."/>
            <person name="Stajich J.E."/>
            <person name="Kennedy P.G."/>
        </authorList>
    </citation>
    <scope>NUCLEOTIDE SEQUENCE</scope>
    <source>
        <strain evidence="2">MN1</strain>
    </source>
</reference>
<protein>
    <submittedName>
        <fullName evidence="2">Uncharacterized protein</fullName>
    </submittedName>
</protein>
<keyword evidence="3" id="KW-1185">Reference proteome</keyword>
<proteinExistence type="predicted"/>
<evidence type="ECO:0000313" key="2">
    <source>
        <dbReference type="EMBL" id="KAG1805520.1"/>
    </source>
</evidence>
<keyword evidence="1" id="KW-0472">Membrane</keyword>
<dbReference type="EMBL" id="JABBWG010000052">
    <property type="protein sequence ID" value="KAG1805520.1"/>
    <property type="molecule type" value="Genomic_DNA"/>
</dbReference>
<evidence type="ECO:0000256" key="1">
    <source>
        <dbReference type="SAM" id="Phobius"/>
    </source>
</evidence>
<accession>A0A9P7J6S8</accession>
<feature type="transmembrane region" description="Helical" evidence="1">
    <location>
        <begin position="216"/>
        <end position="237"/>
    </location>
</feature>
<name>A0A9P7J6S8_9AGAM</name>
<dbReference type="OrthoDB" id="3354175at2759"/>
<dbReference type="Proteomes" id="UP000807769">
    <property type="component" value="Unassembled WGS sequence"/>
</dbReference>
<feature type="transmembrane region" description="Helical" evidence="1">
    <location>
        <begin position="102"/>
        <end position="120"/>
    </location>
</feature>
<evidence type="ECO:0000313" key="3">
    <source>
        <dbReference type="Proteomes" id="UP000807769"/>
    </source>
</evidence>
<feature type="transmembrane region" description="Helical" evidence="1">
    <location>
        <begin position="127"/>
        <end position="149"/>
    </location>
</feature>
<sequence>MAFIQLDTAFLVSSALVGILYGFSVLMFIGTIWTFTYKRRTRSVNHPMAAVATLLFLLSTADMVLVITEVEDGLVKYRDTFPGGPEAFFEDFLQGTFIAKNVIYTLQTLLGDGVVIYRCYVLWQSVWVIILPCMLWCGIAAFGICWVYVPRSGSLPGLFNETIFASELGIWITAFFAFTLTSYLFSSGLVVYHIWAIERKVSAVRVTKRKMPILRVLVDATILYSAALCPFIIIFYAHSYAVFFVMGDMLVQIISIVFYMVFIRIAISKHAQDGEISAEQRTTLQFRIQSSQNDMPSWPTAQNSDIYTASAIVIKPVVTSL</sequence>
<keyword evidence="1" id="KW-0812">Transmembrane</keyword>
<organism evidence="2 3">
    <name type="scientific">Suillus subaureus</name>
    <dbReference type="NCBI Taxonomy" id="48587"/>
    <lineage>
        <taxon>Eukaryota</taxon>
        <taxon>Fungi</taxon>
        <taxon>Dikarya</taxon>
        <taxon>Basidiomycota</taxon>
        <taxon>Agaricomycotina</taxon>
        <taxon>Agaricomycetes</taxon>
        <taxon>Agaricomycetidae</taxon>
        <taxon>Boletales</taxon>
        <taxon>Suillineae</taxon>
        <taxon>Suillaceae</taxon>
        <taxon>Suillus</taxon>
    </lineage>
</organism>
<feature type="transmembrane region" description="Helical" evidence="1">
    <location>
        <begin position="169"/>
        <end position="195"/>
    </location>
</feature>
<keyword evidence="1" id="KW-1133">Transmembrane helix</keyword>
<dbReference type="RefSeq" id="XP_041187273.1">
    <property type="nucleotide sequence ID" value="XM_041337024.1"/>
</dbReference>
<gene>
    <name evidence="2" type="ORF">BJ212DRAFT_1391287</name>
</gene>
<feature type="transmembrane region" description="Helical" evidence="1">
    <location>
        <begin position="12"/>
        <end position="36"/>
    </location>
</feature>
<feature type="transmembrane region" description="Helical" evidence="1">
    <location>
        <begin position="249"/>
        <end position="267"/>
    </location>
</feature>
<dbReference type="GeneID" id="64631040"/>